<organism evidence="1 2">
    <name type="scientific">Alteribacillus persepolensis</name>
    <dbReference type="NCBI Taxonomy" id="568899"/>
    <lineage>
        <taxon>Bacteria</taxon>
        <taxon>Bacillati</taxon>
        <taxon>Bacillota</taxon>
        <taxon>Bacilli</taxon>
        <taxon>Bacillales</taxon>
        <taxon>Bacillaceae</taxon>
        <taxon>Alteribacillus</taxon>
    </lineage>
</organism>
<gene>
    <name evidence="1" type="ORF">SAMN05192534_11868</name>
</gene>
<accession>A0A1G8H5Z0</accession>
<sequence length="54" mass="6469">MDYMYDPNMRLLMINKPIEKVNIHYNKFTIPVPDISSRPPYYAHSSYEAFFPVI</sequence>
<name>A0A1G8H5Z0_9BACI</name>
<reference evidence="1 2" key="1">
    <citation type="submission" date="2016-10" db="EMBL/GenBank/DDBJ databases">
        <authorList>
            <person name="de Groot N.N."/>
        </authorList>
    </citation>
    <scope>NUCLEOTIDE SEQUENCE [LARGE SCALE GENOMIC DNA]</scope>
    <source>
        <strain evidence="1 2">DSM 21632</strain>
    </source>
</reference>
<keyword evidence="2" id="KW-1185">Reference proteome</keyword>
<dbReference type="Proteomes" id="UP000199163">
    <property type="component" value="Unassembled WGS sequence"/>
</dbReference>
<dbReference type="AlphaFoldDB" id="A0A1G8H5Z0"/>
<dbReference type="RefSeq" id="WP_175487509.1">
    <property type="nucleotide sequence ID" value="NZ_FNDK01000018.1"/>
</dbReference>
<evidence type="ECO:0000313" key="1">
    <source>
        <dbReference type="EMBL" id="SDI02045.1"/>
    </source>
</evidence>
<proteinExistence type="predicted"/>
<protein>
    <submittedName>
        <fullName evidence="1">Uncharacterized protein</fullName>
    </submittedName>
</protein>
<dbReference type="EMBL" id="FNDK01000018">
    <property type="protein sequence ID" value="SDI02045.1"/>
    <property type="molecule type" value="Genomic_DNA"/>
</dbReference>
<evidence type="ECO:0000313" key="2">
    <source>
        <dbReference type="Proteomes" id="UP000199163"/>
    </source>
</evidence>